<dbReference type="OrthoDB" id="2014829at2759"/>
<evidence type="ECO:0000313" key="4">
    <source>
        <dbReference type="EMBL" id="KAG6476012.1"/>
    </source>
</evidence>
<feature type="region of interest" description="Disordered" evidence="2">
    <location>
        <begin position="119"/>
        <end position="152"/>
    </location>
</feature>
<proteinExistence type="predicted"/>
<dbReference type="GO" id="GO:0003680">
    <property type="term" value="F:minor groove of adenine-thymine-rich DNA binding"/>
    <property type="evidence" value="ECO:0007669"/>
    <property type="project" value="UniProtKB-UniRule"/>
</dbReference>
<comment type="domain">
    <text evidence="1">The PPC domain mediates interactions between AHL proteins.</text>
</comment>
<organism evidence="4 5">
    <name type="scientific">Zingiber officinale</name>
    <name type="common">Ginger</name>
    <name type="synonym">Amomum zingiber</name>
    <dbReference type="NCBI Taxonomy" id="94328"/>
    <lineage>
        <taxon>Eukaryota</taxon>
        <taxon>Viridiplantae</taxon>
        <taxon>Streptophyta</taxon>
        <taxon>Embryophyta</taxon>
        <taxon>Tracheophyta</taxon>
        <taxon>Spermatophyta</taxon>
        <taxon>Magnoliopsida</taxon>
        <taxon>Liliopsida</taxon>
        <taxon>Zingiberales</taxon>
        <taxon>Zingiberaceae</taxon>
        <taxon>Zingiber</taxon>
    </lineage>
</organism>
<sequence>MEENGGVIFPAAEQAAAMASTTKTATVTERTDEKVSETAEATKGVIERIDEKVSEAMKTVVEDTVDCKAEAAVVERIAAAVAGEEPSGQGDGDAASAEVVAGMTATVAATAATTGAAVLGGSKKKRGRPRKYAPDGSLARPLNHKHPKPLLAPAPVEEYTPATAVVAVMKFGRGRSVEEYTPAQYSFQLESAGSLYGKMMACSNGANFTSHILTIDSGEDITMKIICFSQQGPRAICILSANGIISNVTLRQPASFGGTMTYEGHFQLLSLSGSFIPSETGGRRSRSGGMSVSLARPDGQVIGGGVAGLLIAASPVQVVLGSFLPSYELEQEVRKAKLETALVPLPVLPVPNCGTKVEVALCNLQTQRSPTISKPNLTTSSFRIRNWSAPIPSAPLPDVPNTRSSVLA</sequence>
<comment type="caution">
    <text evidence="4">The sequence shown here is derived from an EMBL/GenBank/DDBJ whole genome shotgun (WGS) entry which is preliminary data.</text>
</comment>
<name>A0A8J5KGZ2_ZINOF</name>
<evidence type="ECO:0000256" key="2">
    <source>
        <dbReference type="SAM" id="MobiDB-lite"/>
    </source>
</evidence>
<dbReference type="Pfam" id="PF03479">
    <property type="entry name" value="PCC"/>
    <property type="match status" value="1"/>
</dbReference>
<dbReference type="CDD" id="cd11378">
    <property type="entry name" value="DUF296"/>
    <property type="match status" value="1"/>
</dbReference>
<evidence type="ECO:0000259" key="3">
    <source>
        <dbReference type="PROSITE" id="PS51742"/>
    </source>
</evidence>
<dbReference type="PANTHER" id="PTHR31500:SF96">
    <property type="entry name" value="AT-HOOK MOTIF NUCLEAR-LOCALIZED PROTEIN 7"/>
    <property type="match status" value="1"/>
</dbReference>
<dbReference type="PROSITE" id="PS51742">
    <property type="entry name" value="PPC"/>
    <property type="match status" value="1"/>
</dbReference>
<feature type="domain" description="PPC" evidence="3">
    <location>
        <begin position="205"/>
        <end position="346"/>
    </location>
</feature>
<dbReference type="Proteomes" id="UP000734854">
    <property type="component" value="Unassembled WGS sequence"/>
</dbReference>
<dbReference type="GO" id="GO:0005634">
    <property type="term" value="C:nucleus"/>
    <property type="evidence" value="ECO:0007669"/>
    <property type="project" value="UniProtKB-SubCell"/>
</dbReference>
<dbReference type="InterPro" id="IPR039605">
    <property type="entry name" value="AHL"/>
</dbReference>
<gene>
    <name evidence="4" type="ORF">ZIOFF_065247</name>
</gene>
<accession>A0A8J5KGZ2</accession>
<dbReference type="AlphaFoldDB" id="A0A8J5KGZ2"/>
<dbReference type="PANTHER" id="PTHR31500">
    <property type="entry name" value="AT-HOOK MOTIF NUCLEAR-LOCALIZED PROTEIN 9"/>
    <property type="match status" value="1"/>
</dbReference>
<dbReference type="InterPro" id="IPR005175">
    <property type="entry name" value="PPC_dom"/>
</dbReference>
<evidence type="ECO:0000313" key="5">
    <source>
        <dbReference type="Proteomes" id="UP000734854"/>
    </source>
</evidence>
<protein>
    <recommendedName>
        <fullName evidence="1">AT-hook motif nuclear-localized protein</fullName>
    </recommendedName>
</protein>
<keyword evidence="1" id="KW-0539">Nucleus</keyword>
<keyword evidence="1" id="KW-0238">DNA-binding</keyword>
<reference evidence="4 5" key="1">
    <citation type="submission" date="2020-08" db="EMBL/GenBank/DDBJ databases">
        <title>Plant Genome Project.</title>
        <authorList>
            <person name="Zhang R.-G."/>
        </authorList>
    </citation>
    <scope>NUCLEOTIDE SEQUENCE [LARGE SCALE GENOMIC DNA]</scope>
    <source>
        <tissue evidence="4">Rhizome</tissue>
    </source>
</reference>
<dbReference type="EMBL" id="JACMSC010000018">
    <property type="protein sequence ID" value="KAG6476012.1"/>
    <property type="molecule type" value="Genomic_DNA"/>
</dbReference>
<keyword evidence="5" id="KW-1185">Reference proteome</keyword>
<evidence type="ECO:0000256" key="1">
    <source>
        <dbReference type="RuleBase" id="RU367031"/>
    </source>
</evidence>
<keyword evidence="1" id="KW-0804">Transcription</keyword>
<keyword evidence="1" id="KW-0805">Transcription regulation</keyword>
<comment type="function">
    <text evidence="1">Transcription factor that specifically binds AT-rich DNA sequences related to the nuclear matrix attachment regions (MARs).</text>
</comment>
<comment type="subcellular location">
    <subcellularLocation>
        <location evidence="1">Nucleus</location>
    </subcellularLocation>
</comment>
<feature type="compositionally biased region" description="Basic residues" evidence="2">
    <location>
        <begin position="122"/>
        <end position="131"/>
    </location>
</feature>